<dbReference type="GO" id="GO:0050808">
    <property type="term" value="P:synapse organization"/>
    <property type="evidence" value="ECO:0007669"/>
    <property type="project" value="TreeGrafter"/>
</dbReference>
<reference evidence="1" key="1">
    <citation type="journal article" date="2021" name="Sci. Adv.">
        <title>The American lobster genome reveals insights on longevity, neural, and immune adaptations.</title>
        <authorList>
            <person name="Polinski J.M."/>
            <person name="Zimin A.V."/>
            <person name="Clark K.F."/>
            <person name="Kohn A.B."/>
            <person name="Sadowski N."/>
            <person name="Timp W."/>
            <person name="Ptitsyn A."/>
            <person name="Khanna P."/>
            <person name="Romanova D.Y."/>
            <person name="Williams P."/>
            <person name="Greenwood S.J."/>
            <person name="Moroz L.L."/>
            <person name="Walt D.R."/>
            <person name="Bodnar A.G."/>
        </authorList>
    </citation>
    <scope>NUCLEOTIDE SEQUENCE</scope>
    <source>
        <strain evidence="1">GMGI-L3</strain>
    </source>
</reference>
<gene>
    <name evidence="1" type="primary">zig-8-L26</name>
    <name evidence="1" type="ORF">Hamer_G027944</name>
</gene>
<dbReference type="Gene3D" id="2.60.40.10">
    <property type="entry name" value="Immunoglobulins"/>
    <property type="match status" value="1"/>
</dbReference>
<accession>A0A8J5J832</accession>
<sequence>MRRRDLHILTAGHHTYSADDRFQMVHADDSDQWTLVVRFTQQRDAGVYECQVNTDPKLSRPVTLNVLGPGGEMTVTTTRVFVANNTASTSDGDYKAAIQQGGLGIQPTSQVKPLLFP</sequence>
<proteinExistence type="predicted"/>
<name>A0A8J5J832_HOMAM</name>
<dbReference type="Proteomes" id="UP000747542">
    <property type="component" value="Unassembled WGS sequence"/>
</dbReference>
<comment type="caution">
    <text evidence="1">The sequence shown here is derived from an EMBL/GenBank/DDBJ whole genome shotgun (WGS) entry which is preliminary data.</text>
</comment>
<dbReference type="AlphaFoldDB" id="A0A8J5J832"/>
<dbReference type="SUPFAM" id="SSF48726">
    <property type="entry name" value="Immunoglobulin"/>
    <property type="match status" value="1"/>
</dbReference>
<evidence type="ECO:0000313" key="1">
    <source>
        <dbReference type="EMBL" id="KAG7153991.1"/>
    </source>
</evidence>
<keyword evidence="2" id="KW-1185">Reference proteome</keyword>
<dbReference type="PANTHER" id="PTHR23279">
    <property type="entry name" value="DEFECTIVE PROBOSCIS EXTENSION RESPONSE DPR -RELATED"/>
    <property type="match status" value="1"/>
</dbReference>
<dbReference type="EMBL" id="JAHLQT010045854">
    <property type="protein sequence ID" value="KAG7153991.1"/>
    <property type="molecule type" value="Genomic_DNA"/>
</dbReference>
<protein>
    <submittedName>
        <fullName evidence="1">Zwei Ig domain protein zig-8-like 26</fullName>
    </submittedName>
</protein>
<organism evidence="1 2">
    <name type="scientific">Homarus americanus</name>
    <name type="common">American lobster</name>
    <dbReference type="NCBI Taxonomy" id="6706"/>
    <lineage>
        <taxon>Eukaryota</taxon>
        <taxon>Metazoa</taxon>
        <taxon>Ecdysozoa</taxon>
        <taxon>Arthropoda</taxon>
        <taxon>Crustacea</taxon>
        <taxon>Multicrustacea</taxon>
        <taxon>Malacostraca</taxon>
        <taxon>Eumalacostraca</taxon>
        <taxon>Eucarida</taxon>
        <taxon>Decapoda</taxon>
        <taxon>Pleocyemata</taxon>
        <taxon>Astacidea</taxon>
        <taxon>Nephropoidea</taxon>
        <taxon>Nephropidae</taxon>
        <taxon>Homarus</taxon>
    </lineage>
</organism>
<dbReference type="GO" id="GO:0032589">
    <property type="term" value="C:neuron projection membrane"/>
    <property type="evidence" value="ECO:0007669"/>
    <property type="project" value="TreeGrafter"/>
</dbReference>
<dbReference type="PANTHER" id="PTHR23279:SF36">
    <property type="entry name" value="DEFECTIVE PROBOSCIS EXTENSION RESPONSE 9, ISOFORM A"/>
    <property type="match status" value="1"/>
</dbReference>
<dbReference type="InterPro" id="IPR036179">
    <property type="entry name" value="Ig-like_dom_sf"/>
</dbReference>
<dbReference type="InterPro" id="IPR037448">
    <property type="entry name" value="Zig-8"/>
</dbReference>
<dbReference type="InterPro" id="IPR013783">
    <property type="entry name" value="Ig-like_fold"/>
</dbReference>
<evidence type="ECO:0000313" key="2">
    <source>
        <dbReference type="Proteomes" id="UP000747542"/>
    </source>
</evidence>